<accession>A0A6C0HFZ4</accession>
<evidence type="ECO:0000313" key="1">
    <source>
        <dbReference type="EMBL" id="QHT79075.1"/>
    </source>
</evidence>
<dbReference type="EMBL" id="MN739945">
    <property type="protein sequence ID" value="QHT79075.1"/>
    <property type="molecule type" value="Genomic_DNA"/>
</dbReference>
<name>A0A6C0HFZ4_9ZZZZ</name>
<organism evidence="1">
    <name type="scientific">viral metagenome</name>
    <dbReference type="NCBI Taxonomy" id="1070528"/>
    <lineage>
        <taxon>unclassified sequences</taxon>
        <taxon>metagenomes</taxon>
        <taxon>organismal metagenomes</taxon>
    </lineage>
</organism>
<protein>
    <submittedName>
        <fullName evidence="1">Uncharacterized protein</fullName>
    </submittedName>
</protein>
<sequence>MSIVVKTQDERLKESIRILSKLKELGVHVTDHSYKEISGRFNDWIKTGEEWSGTIEFPKYRRTANIHLPVKQGKYAKCDFLVWKD</sequence>
<proteinExistence type="predicted"/>
<reference evidence="1" key="1">
    <citation type="journal article" date="2020" name="Nature">
        <title>Giant virus diversity and host interactions through global metagenomics.</title>
        <authorList>
            <person name="Schulz F."/>
            <person name="Roux S."/>
            <person name="Paez-Espino D."/>
            <person name="Jungbluth S."/>
            <person name="Walsh D.A."/>
            <person name="Denef V.J."/>
            <person name="McMahon K.D."/>
            <person name="Konstantinidis K.T."/>
            <person name="Eloe-Fadrosh E.A."/>
            <person name="Kyrpides N.C."/>
            <person name="Woyke T."/>
        </authorList>
    </citation>
    <scope>NUCLEOTIDE SEQUENCE</scope>
    <source>
        <strain evidence="1">GVMAG-M-3300023179-97</strain>
    </source>
</reference>
<dbReference type="AlphaFoldDB" id="A0A6C0HFZ4"/>